<evidence type="ECO:0000256" key="14">
    <source>
        <dbReference type="PIRSR" id="PIRSR606262-3"/>
    </source>
</evidence>
<gene>
    <name evidence="17" type="ORF">FBZ90_10797</name>
</gene>
<feature type="domain" description="CMP/dCMP-type deaminase" evidence="16">
    <location>
        <begin position="17"/>
        <end position="151"/>
    </location>
</feature>
<dbReference type="GO" id="GO:0042802">
    <property type="term" value="F:identical protein binding"/>
    <property type="evidence" value="ECO:0007669"/>
    <property type="project" value="UniProtKB-ARBA"/>
</dbReference>
<dbReference type="Gene3D" id="3.40.140.10">
    <property type="entry name" value="Cytidine Deaminase, domain 2"/>
    <property type="match status" value="1"/>
</dbReference>
<dbReference type="GO" id="GO:0055086">
    <property type="term" value="P:nucleobase-containing small molecule metabolic process"/>
    <property type="evidence" value="ECO:0007669"/>
    <property type="project" value="UniProtKB-ARBA"/>
</dbReference>
<dbReference type="NCBIfam" id="TIGR01354">
    <property type="entry name" value="cyt_deam_tetra"/>
    <property type="match status" value="1"/>
</dbReference>
<organism evidence="17 18">
    <name type="scientific">Nitrospirillum amazonense</name>
    <dbReference type="NCBI Taxonomy" id="28077"/>
    <lineage>
        <taxon>Bacteria</taxon>
        <taxon>Pseudomonadati</taxon>
        <taxon>Pseudomonadota</taxon>
        <taxon>Alphaproteobacteria</taxon>
        <taxon>Rhodospirillales</taxon>
        <taxon>Azospirillaceae</taxon>
        <taxon>Nitrospirillum</taxon>
    </lineage>
</organism>
<dbReference type="NCBIfam" id="NF004064">
    <property type="entry name" value="PRK05578.1"/>
    <property type="match status" value="1"/>
</dbReference>
<dbReference type="AlphaFoldDB" id="A0A560H5Y4"/>
<dbReference type="PROSITE" id="PS00903">
    <property type="entry name" value="CYT_DCMP_DEAMINASES_1"/>
    <property type="match status" value="1"/>
</dbReference>
<evidence type="ECO:0000259" key="16">
    <source>
        <dbReference type="PROSITE" id="PS51747"/>
    </source>
</evidence>
<evidence type="ECO:0000313" key="18">
    <source>
        <dbReference type="Proteomes" id="UP000315751"/>
    </source>
</evidence>
<evidence type="ECO:0000256" key="12">
    <source>
        <dbReference type="PIRSR" id="PIRSR606262-1"/>
    </source>
</evidence>
<proteinExistence type="inferred from homology"/>
<dbReference type="Pfam" id="PF00383">
    <property type="entry name" value="dCMP_cyt_deam_1"/>
    <property type="match status" value="1"/>
</dbReference>
<dbReference type="InterPro" id="IPR016193">
    <property type="entry name" value="Cytidine_deaminase-like"/>
</dbReference>
<evidence type="ECO:0000256" key="11">
    <source>
        <dbReference type="ARBA" id="ARBA00049558"/>
    </source>
</evidence>
<accession>A0A560H5Y4</accession>
<feature type="binding site" evidence="14">
    <location>
        <position position="69"/>
    </location>
    <ligand>
        <name>Zn(2+)</name>
        <dbReference type="ChEBI" id="CHEBI:29105"/>
        <note>catalytic</note>
    </ligand>
</feature>
<dbReference type="PANTHER" id="PTHR11644">
    <property type="entry name" value="CYTIDINE DEAMINASE"/>
    <property type="match status" value="1"/>
</dbReference>
<dbReference type="GO" id="GO:0008270">
    <property type="term" value="F:zinc ion binding"/>
    <property type="evidence" value="ECO:0007669"/>
    <property type="project" value="UniProtKB-UniRule"/>
</dbReference>
<dbReference type="PANTHER" id="PTHR11644:SF2">
    <property type="entry name" value="CYTIDINE DEAMINASE"/>
    <property type="match status" value="1"/>
</dbReference>
<keyword evidence="18" id="KW-1185">Reference proteome</keyword>
<dbReference type="InterPro" id="IPR002125">
    <property type="entry name" value="CMP_dCMP_dom"/>
</dbReference>
<evidence type="ECO:0000256" key="5">
    <source>
        <dbReference type="ARBA" id="ARBA00018266"/>
    </source>
</evidence>
<dbReference type="GO" id="GO:0072527">
    <property type="term" value="P:pyrimidine-containing compound metabolic process"/>
    <property type="evidence" value="ECO:0007669"/>
    <property type="project" value="UniProtKB-ARBA"/>
</dbReference>
<reference evidence="17 18" key="1">
    <citation type="submission" date="2019-06" db="EMBL/GenBank/DDBJ databases">
        <title>Genomic Encyclopedia of Type Strains, Phase IV (KMG-V): Genome sequencing to study the core and pangenomes of soil and plant-associated prokaryotes.</title>
        <authorList>
            <person name="Whitman W."/>
        </authorList>
    </citation>
    <scope>NUCLEOTIDE SEQUENCE [LARGE SCALE GENOMIC DNA]</scope>
    <source>
        <strain evidence="17 18">BR 11622</strain>
    </source>
</reference>
<keyword evidence="8 14" id="KW-0862">Zinc</keyword>
<dbReference type="RefSeq" id="WP_145732774.1">
    <property type="nucleotide sequence ID" value="NZ_VITR01000007.1"/>
</dbReference>
<dbReference type="PROSITE" id="PS51747">
    <property type="entry name" value="CYT_DCMP_DEAMINASES_2"/>
    <property type="match status" value="1"/>
</dbReference>
<evidence type="ECO:0000256" key="6">
    <source>
        <dbReference type="ARBA" id="ARBA00022723"/>
    </source>
</evidence>
<dbReference type="InterPro" id="IPR016192">
    <property type="entry name" value="APOBEC/CMP_deaminase_Zn-bd"/>
</dbReference>
<comment type="caution">
    <text evidence="17">The sequence shown here is derived from an EMBL/GenBank/DDBJ whole genome shotgun (WGS) entry which is preliminary data.</text>
</comment>
<dbReference type="InterPro" id="IPR050202">
    <property type="entry name" value="Cyt/Deoxycyt_deaminase"/>
</dbReference>
<dbReference type="GO" id="GO:0004126">
    <property type="term" value="F:cytidine deaminase activity"/>
    <property type="evidence" value="ECO:0007669"/>
    <property type="project" value="UniProtKB-UniRule"/>
</dbReference>
<evidence type="ECO:0000256" key="15">
    <source>
        <dbReference type="RuleBase" id="RU364006"/>
    </source>
</evidence>
<keyword evidence="6 14" id="KW-0479">Metal-binding</keyword>
<evidence type="ECO:0000256" key="2">
    <source>
        <dbReference type="ARBA" id="ARBA00003949"/>
    </source>
</evidence>
<protein>
    <recommendedName>
        <fullName evidence="5 15">Cytidine deaminase</fullName>
        <ecNumber evidence="4 15">3.5.4.5</ecNumber>
    </recommendedName>
    <alternativeName>
        <fullName evidence="9 15">Cytidine aminohydrolase</fullName>
    </alternativeName>
</protein>
<evidence type="ECO:0000256" key="4">
    <source>
        <dbReference type="ARBA" id="ARBA00012783"/>
    </source>
</evidence>
<dbReference type="EC" id="3.5.4.5" evidence="4 15"/>
<dbReference type="EMBL" id="VITR01000007">
    <property type="protein sequence ID" value="TWB41726.1"/>
    <property type="molecule type" value="Genomic_DNA"/>
</dbReference>
<comment type="function">
    <text evidence="2 15">This enzyme scavenges exogenous and endogenous cytidine and 2'-deoxycytidine for UMP synthesis.</text>
</comment>
<feature type="binding site" evidence="14">
    <location>
        <position position="109"/>
    </location>
    <ligand>
        <name>Zn(2+)</name>
        <dbReference type="ChEBI" id="CHEBI:29105"/>
        <note>catalytic</note>
    </ligand>
</feature>
<evidence type="ECO:0000313" key="17">
    <source>
        <dbReference type="EMBL" id="TWB41726.1"/>
    </source>
</evidence>
<name>A0A560H5Y4_9PROT</name>
<dbReference type="InterPro" id="IPR006262">
    <property type="entry name" value="Cyt_deam_tetra"/>
</dbReference>
<feature type="binding site" evidence="14">
    <location>
        <position position="112"/>
    </location>
    <ligand>
        <name>Zn(2+)</name>
        <dbReference type="ChEBI" id="CHEBI:29105"/>
        <note>catalytic</note>
    </ligand>
</feature>
<evidence type="ECO:0000256" key="10">
    <source>
        <dbReference type="ARBA" id="ARBA00049252"/>
    </source>
</evidence>
<evidence type="ECO:0000256" key="8">
    <source>
        <dbReference type="ARBA" id="ARBA00022833"/>
    </source>
</evidence>
<dbReference type="CDD" id="cd01283">
    <property type="entry name" value="cytidine_deaminase"/>
    <property type="match status" value="1"/>
</dbReference>
<feature type="binding site" evidence="13">
    <location>
        <begin position="58"/>
        <end position="64"/>
    </location>
    <ligand>
        <name>substrate</name>
    </ligand>
</feature>
<keyword evidence="7 15" id="KW-0378">Hydrolase</keyword>
<comment type="similarity">
    <text evidence="3 15">Belongs to the cytidine and deoxycytidylate deaminase family.</text>
</comment>
<evidence type="ECO:0000256" key="7">
    <source>
        <dbReference type="ARBA" id="ARBA00022801"/>
    </source>
</evidence>
<dbReference type="GO" id="GO:0005829">
    <property type="term" value="C:cytosol"/>
    <property type="evidence" value="ECO:0007669"/>
    <property type="project" value="TreeGrafter"/>
</dbReference>
<dbReference type="Proteomes" id="UP000315751">
    <property type="component" value="Unassembled WGS sequence"/>
</dbReference>
<sequence length="155" mass="15728">MSAPPPAPVPPHPVPTPASPALFTAAAAARLHAHAPYSRFLVGAALRTADGTVFVGANVENAAYPQGQCAEASAIGAMVAGGAKRIAEIVVIGAPADPNVDASGLCTPCGGCRQRLREFSAPDTLIHVAGPEGVRATFTMDQLLPFSFGPDNLSF</sequence>
<comment type="catalytic activity">
    <reaction evidence="11 15">
        <text>cytidine + H2O + H(+) = uridine + NH4(+)</text>
        <dbReference type="Rhea" id="RHEA:16069"/>
        <dbReference type="ChEBI" id="CHEBI:15377"/>
        <dbReference type="ChEBI" id="CHEBI:15378"/>
        <dbReference type="ChEBI" id="CHEBI:16704"/>
        <dbReference type="ChEBI" id="CHEBI:17562"/>
        <dbReference type="ChEBI" id="CHEBI:28938"/>
        <dbReference type="EC" id="3.5.4.5"/>
    </reaction>
</comment>
<evidence type="ECO:0000256" key="13">
    <source>
        <dbReference type="PIRSR" id="PIRSR606262-2"/>
    </source>
</evidence>
<evidence type="ECO:0000256" key="3">
    <source>
        <dbReference type="ARBA" id="ARBA00006576"/>
    </source>
</evidence>
<dbReference type="SUPFAM" id="SSF53927">
    <property type="entry name" value="Cytidine deaminase-like"/>
    <property type="match status" value="1"/>
</dbReference>
<evidence type="ECO:0000256" key="9">
    <source>
        <dbReference type="ARBA" id="ARBA00032005"/>
    </source>
</evidence>
<evidence type="ECO:0000256" key="1">
    <source>
        <dbReference type="ARBA" id="ARBA00001947"/>
    </source>
</evidence>
<comment type="cofactor">
    <cofactor evidence="1 14 15">
        <name>Zn(2+)</name>
        <dbReference type="ChEBI" id="CHEBI:29105"/>
    </cofactor>
</comment>
<feature type="active site" description="Proton donor" evidence="12">
    <location>
        <position position="71"/>
    </location>
</feature>
<comment type="catalytic activity">
    <reaction evidence="10 15">
        <text>2'-deoxycytidine + H2O + H(+) = 2'-deoxyuridine + NH4(+)</text>
        <dbReference type="Rhea" id="RHEA:13433"/>
        <dbReference type="ChEBI" id="CHEBI:15377"/>
        <dbReference type="ChEBI" id="CHEBI:15378"/>
        <dbReference type="ChEBI" id="CHEBI:15698"/>
        <dbReference type="ChEBI" id="CHEBI:16450"/>
        <dbReference type="ChEBI" id="CHEBI:28938"/>
        <dbReference type="EC" id="3.5.4.5"/>
    </reaction>
</comment>
<dbReference type="OrthoDB" id="9795347at2"/>